<name>R9P682_PSEHS</name>
<accession>R9P682</accession>
<dbReference type="EMBL" id="DF238808">
    <property type="protein sequence ID" value="GAC96829.1"/>
    <property type="molecule type" value="Genomic_DNA"/>
</dbReference>
<organism evidence="1 2">
    <name type="scientific">Pseudozyma hubeiensis (strain SY62)</name>
    <name type="common">Yeast</name>
    <dbReference type="NCBI Taxonomy" id="1305764"/>
    <lineage>
        <taxon>Eukaryota</taxon>
        <taxon>Fungi</taxon>
        <taxon>Dikarya</taxon>
        <taxon>Basidiomycota</taxon>
        <taxon>Ustilaginomycotina</taxon>
        <taxon>Ustilaginomycetes</taxon>
        <taxon>Ustilaginales</taxon>
        <taxon>Ustilaginaceae</taxon>
        <taxon>Pseudozyma</taxon>
    </lineage>
</organism>
<dbReference type="GeneID" id="24109695"/>
<evidence type="ECO:0000313" key="1">
    <source>
        <dbReference type="EMBL" id="GAC96829.1"/>
    </source>
</evidence>
<evidence type="ECO:0000313" key="2">
    <source>
        <dbReference type="Proteomes" id="UP000014071"/>
    </source>
</evidence>
<dbReference type="Proteomes" id="UP000014071">
    <property type="component" value="Unassembled WGS sequence"/>
</dbReference>
<gene>
    <name evidence="1" type="ORF">PHSY_004413</name>
</gene>
<protein>
    <submittedName>
        <fullName evidence="1">Uncharacterized protein</fullName>
    </submittedName>
</protein>
<sequence>MNCYAAGELGKVSGSEEYQEAFFRIDEPVTQRQATCTVEKERRDFPASEKCGTDEMIGSYRPDVINSFGMLTVPQDMQPSQGGRLDRPQQRFEMSVHAGIEEHVMRSVVSIAPEVVRAVTSRARLDVASHFESMWARDWFETFFGSRWTRAGCVGSCLTTRMGRGRAKAVAKVWRRFQKGSSLATTLRNVDFVKRERP</sequence>
<reference evidence="2" key="1">
    <citation type="journal article" date="2013" name="Genome Announc.">
        <title>Draft genome sequence of the basidiomycetous yeast-like fungus Pseudozyma hubeiensis SY62, which produces an abundant amount of the biosurfactant mannosylerythritol lipids.</title>
        <authorList>
            <person name="Konishi M."/>
            <person name="Hatada Y."/>
            <person name="Horiuchi J."/>
        </authorList>
    </citation>
    <scope>NUCLEOTIDE SEQUENCE [LARGE SCALE GENOMIC DNA]</scope>
    <source>
        <strain evidence="2">SY62</strain>
    </source>
</reference>
<keyword evidence="2" id="KW-1185">Reference proteome</keyword>
<dbReference type="AlphaFoldDB" id="R9P682"/>
<proteinExistence type="predicted"/>
<dbReference type="HOGENOM" id="CLU_1378694_0_0_1"/>
<dbReference type="RefSeq" id="XP_012190416.1">
    <property type="nucleotide sequence ID" value="XM_012335026.1"/>
</dbReference>